<dbReference type="Pfam" id="PF02517">
    <property type="entry name" value="Rce1-like"/>
    <property type="match status" value="1"/>
</dbReference>
<proteinExistence type="predicted"/>
<feature type="transmembrane region" description="Helical" evidence="1">
    <location>
        <begin position="56"/>
        <end position="78"/>
    </location>
</feature>
<evidence type="ECO:0000313" key="4">
    <source>
        <dbReference type="Proteomes" id="UP000014174"/>
    </source>
</evidence>
<feature type="transmembrane region" description="Helical" evidence="1">
    <location>
        <begin position="197"/>
        <end position="215"/>
    </location>
</feature>
<feature type="transmembrane region" description="Helical" evidence="1">
    <location>
        <begin position="15"/>
        <end position="44"/>
    </location>
</feature>
<dbReference type="eggNOG" id="COG1266">
    <property type="taxonomic scope" value="Bacteria"/>
</dbReference>
<name>R9GVN8_9SPHI</name>
<feature type="transmembrane region" description="Helical" evidence="1">
    <location>
        <begin position="272"/>
        <end position="290"/>
    </location>
</feature>
<gene>
    <name evidence="3" type="ORF">ADIARSV_0925</name>
</gene>
<dbReference type="AlphaFoldDB" id="R9GVN8"/>
<evidence type="ECO:0000256" key="1">
    <source>
        <dbReference type="SAM" id="Phobius"/>
    </source>
</evidence>
<dbReference type="PANTHER" id="PTHR36435">
    <property type="entry name" value="SLR1288 PROTEIN"/>
    <property type="match status" value="1"/>
</dbReference>
<dbReference type="Proteomes" id="UP000014174">
    <property type="component" value="Unassembled WGS sequence"/>
</dbReference>
<keyword evidence="1" id="KW-0472">Membrane</keyword>
<feature type="transmembrane region" description="Helical" evidence="1">
    <location>
        <begin position="98"/>
        <end position="117"/>
    </location>
</feature>
<dbReference type="OrthoDB" id="1523022at2"/>
<keyword evidence="4" id="KW-1185">Reference proteome</keyword>
<dbReference type="InterPro" id="IPR003675">
    <property type="entry name" value="Rce1/LyrA-like_dom"/>
</dbReference>
<accession>R9GVN8</accession>
<evidence type="ECO:0000259" key="2">
    <source>
        <dbReference type="Pfam" id="PF02517"/>
    </source>
</evidence>
<feature type="transmembrane region" description="Helical" evidence="1">
    <location>
        <begin position="227"/>
        <end position="252"/>
    </location>
</feature>
<organism evidence="3 4">
    <name type="scientific">Arcticibacter svalbardensis MN12-7</name>
    <dbReference type="NCBI Taxonomy" id="1150600"/>
    <lineage>
        <taxon>Bacteria</taxon>
        <taxon>Pseudomonadati</taxon>
        <taxon>Bacteroidota</taxon>
        <taxon>Sphingobacteriia</taxon>
        <taxon>Sphingobacteriales</taxon>
        <taxon>Sphingobacteriaceae</taxon>
        <taxon>Arcticibacter</taxon>
    </lineage>
</organism>
<evidence type="ECO:0000313" key="3">
    <source>
        <dbReference type="EMBL" id="EOR95912.1"/>
    </source>
</evidence>
<dbReference type="STRING" id="1150600.ADIARSV_0925"/>
<dbReference type="InterPro" id="IPR052710">
    <property type="entry name" value="CAAX_protease"/>
</dbReference>
<protein>
    <submittedName>
        <fullName evidence="3">Abortive infection protein family</fullName>
    </submittedName>
</protein>
<feature type="transmembrane region" description="Helical" evidence="1">
    <location>
        <begin position="159"/>
        <end position="177"/>
    </location>
</feature>
<dbReference type="EMBL" id="AQPN01000038">
    <property type="protein sequence ID" value="EOR95912.1"/>
    <property type="molecule type" value="Genomic_DNA"/>
</dbReference>
<sequence length="299" mass="33768">MPEYGSVNRHPLTSLFYLVLFIVLGYALFSATAIGILYIFTGSIKFVLNAEGSKNIILFMQAWVSIGTFVLPPIALYYYDKHTGIDYLRINTPLSGKLIFLTALIMFIVSPFIEWVIMINQMMHLPSFLQGVEDWMRDKEKELGELTKQILIMKSPVDLLINLLILAIIPAIGEEFLFRGCFQSIFTRITKNQHAGIWITAFLFSAIHVQFLGFFPRMFLGALFGYLFLWGGSIWLAVLAHFINNATAVVGAYVLQMQGKPLDSLDNPHTSIFIAAGSLLFTLLICGVFYKISKEKIKL</sequence>
<comment type="caution">
    <text evidence="3">The sequence shown here is derived from an EMBL/GenBank/DDBJ whole genome shotgun (WGS) entry which is preliminary data.</text>
</comment>
<reference evidence="3 4" key="1">
    <citation type="journal article" date="2013" name="Genome Announc.">
        <title>Draft Genome Sequence of Arcticibacter svalbardensis Strain MN12-7T, a Member of the Family Sphingobacteriaceae Isolated from an Arctic Soil Sample.</title>
        <authorList>
            <person name="Shivaji S."/>
            <person name="Ara S."/>
            <person name="Prasad S."/>
            <person name="Manasa B.P."/>
            <person name="Begum Z."/>
            <person name="Singh A."/>
            <person name="Kumar Pinnaka A."/>
        </authorList>
    </citation>
    <scope>NUCLEOTIDE SEQUENCE [LARGE SCALE GENOMIC DNA]</scope>
    <source>
        <strain evidence="3 4">MN12-7</strain>
    </source>
</reference>
<dbReference type="PANTHER" id="PTHR36435:SF1">
    <property type="entry name" value="CAAX AMINO TERMINAL PROTEASE FAMILY PROTEIN"/>
    <property type="match status" value="1"/>
</dbReference>
<dbReference type="GO" id="GO:0004175">
    <property type="term" value="F:endopeptidase activity"/>
    <property type="evidence" value="ECO:0007669"/>
    <property type="project" value="UniProtKB-ARBA"/>
</dbReference>
<keyword evidence="1" id="KW-0812">Transmembrane</keyword>
<feature type="domain" description="CAAX prenyl protease 2/Lysostaphin resistance protein A-like" evidence="2">
    <location>
        <begin position="158"/>
        <end position="246"/>
    </location>
</feature>
<dbReference type="GO" id="GO:0080120">
    <property type="term" value="P:CAAX-box protein maturation"/>
    <property type="evidence" value="ECO:0007669"/>
    <property type="project" value="UniProtKB-ARBA"/>
</dbReference>
<keyword evidence="1" id="KW-1133">Transmembrane helix</keyword>
<dbReference type="RefSeq" id="WP_016194170.1">
    <property type="nucleotide sequence ID" value="NZ_AQPN01000038.1"/>
</dbReference>